<dbReference type="AlphaFoldDB" id="A0A5M8PY74"/>
<evidence type="ECO:0000313" key="1">
    <source>
        <dbReference type="EMBL" id="KAA6413999.1"/>
    </source>
</evidence>
<dbReference type="Proteomes" id="UP000324767">
    <property type="component" value="Unassembled WGS sequence"/>
</dbReference>
<protein>
    <submittedName>
        <fullName evidence="1">Uncharacterized protein</fullName>
    </submittedName>
</protein>
<gene>
    <name evidence="1" type="ORF">FRX48_02361</name>
</gene>
<name>A0A5M8PY74_9LECA</name>
<reference evidence="1 2" key="1">
    <citation type="submission" date="2019-09" db="EMBL/GenBank/DDBJ databases">
        <title>The hologenome of the rock-dwelling lichen Lasallia pustulata.</title>
        <authorList>
            <person name="Greshake Tzovaras B."/>
            <person name="Segers F."/>
            <person name="Bicker A."/>
            <person name="Dal Grande F."/>
            <person name="Otte J."/>
            <person name="Hankeln T."/>
            <person name="Schmitt I."/>
            <person name="Ebersberger I."/>
        </authorList>
    </citation>
    <scope>NUCLEOTIDE SEQUENCE [LARGE SCALE GENOMIC DNA]</scope>
    <source>
        <strain evidence="1">A1-1</strain>
    </source>
</reference>
<organism evidence="1 2">
    <name type="scientific">Lasallia pustulata</name>
    <dbReference type="NCBI Taxonomy" id="136370"/>
    <lineage>
        <taxon>Eukaryota</taxon>
        <taxon>Fungi</taxon>
        <taxon>Dikarya</taxon>
        <taxon>Ascomycota</taxon>
        <taxon>Pezizomycotina</taxon>
        <taxon>Lecanoromycetes</taxon>
        <taxon>OSLEUM clade</taxon>
        <taxon>Umbilicariomycetidae</taxon>
        <taxon>Umbilicariales</taxon>
        <taxon>Umbilicariaceae</taxon>
        <taxon>Lasallia</taxon>
    </lineage>
</organism>
<evidence type="ECO:0000313" key="2">
    <source>
        <dbReference type="Proteomes" id="UP000324767"/>
    </source>
</evidence>
<comment type="caution">
    <text evidence="1">The sequence shown here is derived from an EMBL/GenBank/DDBJ whole genome shotgun (WGS) entry which is preliminary data.</text>
</comment>
<accession>A0A5M8PY74</accession>
<sequence>MLDVGRHFLARRTYAVSIASLLPRARATLRAISLAVDGRPDGPAQTCFNTWHPAYQAPSGGMCLRNTMSQGILLILCYNRRRSQLGPPQYPAIPQQYGHAMVDTSRASSPSIKASPLFDICLRLCLKLNVEAL</sequence>
<dbReference type="EMBL" id="VXIT01000003">
    <property type="protein sequence ID" value="KAA6413999.1"/>
    <property type="molecule type" value="Genomic_DNA"/>
</dbReference>
<proteinExistence type="predicted"/>